<evidence type="ECO:0000256" key="2">
    <source>
        <dbReference type="ARBA" id="ARBA00022692"/>
    </source>
</evidence>
<keyword evidence="3 6" id="KW-1133">Transmembrane helix</keyword>
<comment type="caution">
    <text evidence="8">The sequence shown here is derived from an EMBL/GenBank/DDBJ whole genome shotgun (WGS) entry which is preliminary data.</text>
</comment>
<organism evidence="8 9">
    <name type="scientific">Amphibalanus amphitrite</name>
    <name type="common">Striped barnacle</name>
    <name type="synonym">Balanus amphitrite</name>
    <dbReference type="NCBI Taxonomy" id="1232801"/>
    <lineage>
        <taxon>Eukaryota</taxon>
        <taxon>Metazoa</taxon>
        <taxon>Ecdysozoa</taxon>
        <taxon>Arthropoda</taxon>
        <taxon>Crustacea</taxon>
        <taxon>Multicrustacea</taxon>
        <taxon>Cirripedia</taxon>
        <taxon>Thoracica</taxon>
        <taxon>Thoracicalcarea</taxon>
        <taxon>Balanomorpha</taxon>
        <taxon>Balanoidea</taxon>
        <taxon>Balanidae</taxon>
        <taxon>Amphibalaninae</taxon>
        <taxon>Amphibalanus</taxon>
    </lineage>
</organism>
<accession>A0A6A4W5V1</accession>
<feature type="transmembrane region" description="Helical" evidence="6">
    <location>
        <begin position="319"/>
        <end position="338"/>
    </location>
</feature>
<feature type="domain" description="EamA" evidence="7">
    <location>
        <begin position="260"/>
        <end position="389"/>
    </location>
</feature>
<dbReference type="InterPro" id="IPR000620">
    <property type="entry name" value="EamA_dom"/>
</dbReference>
<comment type="subcellular location">
    <subcellularLocation>
        <location evidence="1">Membrane</location>
        <topology evidence="1">Multi-pass membrane protein</topology>
    </subcellularLocation>
</comment>
<feature type="transmembrane region" description="Helical" evidence="6">
    <location>
        <begin position="405"/>
        <end position="425"/>
    </location>
</feature>
<dbReference type="Gene3D" id="1.10.3730.20">
    <property type="match status" value="1"/>
</dbReference>
<evidence type="ECO:0000256" key="5">
    <source>
        <dbReference type="SAM" id="MobiDB-lite"/>
    </source>
</evidence>
<dbReference type="PANTHER" id="PTHR22911">
    <property type="entry name" value="ACYL-MALONYL CONDENSING ENZYME-RELATED"/>
    <property type="match status" value="1"/>
</dbReference>
<name>A0A6A4W5V1_AMPAM</name>
<feature type="transmembrane region" description="Helical" evidence="6">
    <location>
        <begin position="373"/>
        <end position="393"/>
    </location>
</feature>
<evidence type="ECO:0000256" key="3">
    <source>
        <dbReference type="ARBA" id="ARBA00022989"/>
    </source>
</evidence>
<feature type="transmembrane region" description="Helical" evidence="6">
    <location>
        <begin position="344"/>
        <end position="366"/>
    </location>
</feature>
<dbReference type="PANTHER" id="PTHR22911:SF6">
    <property type="entry name" value="SOLUTE CARRIER FAMILY 35 MEMBER G1"/>
    <property type="match status" value="1"/>
</dbReference>
<reference evidence="8 9" key="1">
    <citation type="submission" date="2019-07" db="EMBL/GenBank/DDBJ databases">
        <title>Draft genome assembly of a fouling barnacle, Amphibalanus amphitrite (Darwin, 1854): The first reference genome for Thecostraca.</title>
        <authorList>
            <person name="Kim W."/>
        </authorList>
    </citation>
    <scope>NUCLEOTIDE SEQUENCE [LARGE SCALE GENOMIC DNA]</scope>
    <source>
        <strain evidence="8">SNU_AA5</strain>
        <tissue evidence="8">Soma without cirri and trophi</tissue>
    </source>
</reference>
<dbReference type="Pfam" id="PF00892">
    <property type="entry name" value="EamA"/>
    <property type="match status" value="2"/>
</dbReference>
<feature type="transmembrane region" description="Helical" evidence="6">
    <location>
        <begin position="499"/>
        <end position="518"/>
    </location>
</feature>
<evidence type="ECO:0000256" key="1">
    <source>
        <dbReference type="ARBA" id="ARBA00004141"/>
    </source>
</evidence>
<evidence type="ECO:0000259" key="7">
    <source>
        <dbReference type="Pfam" id="PF00892"/>
    </source>
</evidence>
<feature type="transmembrane region" description="Helical" evidence="6">
    <location>
        <begin position="470"/>
        <end position="487"/>
    </location>
</feature>
<dbReference type="GO" id="GO:0016020">
    <property type="term" value="C:membrane"/>
    <property type="evidence" value="ECO:0007669"/>
    <property type="project" value="UniProtKB-SubCell"/>
</dbReference>
<proteinExistence type="predicted"/>
<feature type="compositionally biased region" description="Pro residues" evidence="5">
    <location>
        <begin position="237"/>
        <end position="247"/>
    </location>
</feature>
<feature type="region of interest" description="Disordered" evidence="5">
    <location>
        <begin position="221"/>
        <end position="247"/>
    </location>
</feature>
<feature type="domain" description="EamA" evidence="7">
    <location>
        <begin position="409"/>
        <end position="541"/>
    </location>
</feature>
<dbReference type="InterPro" id="IPR037185">
    <property type="entry name" value="EmrE-like"/>
</dbReference>
<evidence type="ECO:0000313" key="8">
    <source>
        <dbReference type="EMBL" id="KAF0301323.1"/>
    </source>
</evidence>
<dbReference type="AlphaFoldDB" id="A0A6A4W5V1"/>
<sequence length="563" mass="60168">MMLLPCIRVGVKITGRSDYRPARCSSTARCWRKLDVAEAGRLLQCVDWSPVFESTAPEAQWDYFVKAALPIIDNLAPAKRFKARNPTAPPVTEATKELMARRRAALRSGDRPLYKELNRRVRAAIRRDTSEEIHRRILASGRSSMWRTIRPVISAKQPTRPAPGADADTMNRYFASVGTVTARQVDTSGPELPVRLARVSTGRFVVRTVTPESLVATVAQMNAGGGPGASEQSSPTEPAPAPGVEAPPSPGALLGLGEAGILYAASSALFLSLCSVLVKLLDRFEPAELAAFRFVGILVPSLVSALSSRHHLFPSGRRWLLLLRSLLGATSLVCKFYALRNMSLADASVILLSVPVFVGVFARVFLREPCGWLQAATVTVTLAGMLLITRPSAVFGSAGADAGGAHLLGSALAFTSTLAGANVYVTMRLLKGVPATVIMTVFASVAAPLSLFVCLAVGDVHVPRSLEECGLLVALGVCSFLGQLCLTRACHAEQASLVAVVRTVTEVMFAVAWQFILFDEVPTMLTGAGMVLIIVSVILVGLNKWLASLPDDPDKRPGICRFG</sequence>
<feature type="transmembrane region" description="Helical" evidence="6">
    <location>
        <begin position="290"/>
        <end position="307"/>
    </location>
</feature>
<dbReference type="EMBL" id="VIIS01001173">
    <property type="protein sequence ID" value="KAF0301323.1"/>
    <property type="molecule type" value="Genomic_DNA"/>
</dbReference>
<keyword evidence="9" id="KW-1185">Reference proteome</keyword>
<dbReference type="Proteomes" id="UP000440578">
    <property type="component" value="Unassembled WGS sequence"/>
</dbReference>
<keyword evidence="4 6" id="KW-0472">Membrane</keyword>
<feature type="transmembrane region" description="Helical" evidence="6">
    <location>
        <begin position="437"/>
        <end position="458"/>
    </location>
</feature>
<keyword evidence="2 6" id="KW-0812">Transmembrane</keyword>
<evidence type="ECO:0000256" key="4">
    <source>
        <dbReference type="ARBA" id="ARBA00023136"/>
    </source>
</evidence>
<dbReference type="SUPFAM" id="SSF103481">
    <property type="entry name" value="Multidrug resistance efflux transporter EmrE"/>
    <property type="match status" value="2"/>
</dbReference>
<feature type="transmembrane region" description="Helical" evidence="6">
    <location>
        <begin position="524"/>
        <end position="546"/>
    </location>
</feature>
<evidence type="ECO:0000313" key="9">
    <source>
        <dbReference type="Proteomes" id="UP000440578"/>
    </source>
</evidence>
<protein>
    <submittedName>
        <fullName evidence="8">Solute carrier family 35 member G1</fullName>
    </submittedName>
</protein>
<gene>
    <name evidence="8" type="primary">SLC35G1_2</name>
    <name evidence="8" type="ORF">FJT64_026330</name>
</gene>
<dbReference type="OrthoDB" id="306876at2759"/>
<evidence type="ECO:0000256" key="6">
    <source>
        <dbReference type="SAM" id="Phobius"/>
    </source>
</evidence>